<keyword evidence="2" id="KW-1015">Disulfide bond</keyword>
<dbReference type="AlphaFoldDB" id="A0A922IMW3"/>
<evidence type="ECO:0000256" key="1">
    <source>
        <dbReference type="ARBA" id="ARBA00022729"/>
    </source>
</evidence>
<dbReference type="RefSeq" id="XP_051066622.1">
    <property type="nucleotide sequence ID" value="XM_051216065.1"/>
</dbReference>
<gene>
    <name evidence="7" type="primary">ELAPOR1</name>
    <name evidence="7" type="ORF">MS3_00007740</name>
</gene>
<keyword evidence="8" id="KW-1185">Reference proteome</keyword>
<evidence type="ECO:0000256" key="4">
    <source>
        <dbReference type="SAM" id="Phobius"/>
    </source>
</evidence>
<evidence type="ECO:0000256" key="2">
    <source>
        <dbReference type="ARBA" id="ARBA00023157"/>
    </source>
</evidence>
<feature type="transmembrane region" description="Helical" evidence="4">
    <location>
        <begin position="899"/>
        <end position="918"/>
    </location>
</feature>
<dbReference type="InterPro" id="IPR044865">
    <property type="entry name" value="MRH_dom"/>
</dbReference>
<dbReference type="PANTHER" id="PTHR22727">
    <property type="entry name" value="PROTEIN CBG13728"/>
    <property type="match status" value="1"/>
</dbReference>
<name>A0A922IMW3_SCHHA</name>
<dbReference type="PROSITE" id="PS51914">
    <property type="entry name" value="MRH"/>
    <property type="match status" value="1"/>
</dbReference>
<sequence>MMPLRFIFLSFFISFIYTQSCRESDLQIKSTSCDTSGSRWLLKIPKDDRKCDLNSLSLPRKVDNCETTCPSGMHLNLLSQNCEVCPSGTYSTGDMLEVTKWDAMPDFLTSDTTYGSLTNEKCNLTGWSPQGKHLVGKTTGSCTVILSMKVHNLKPGTITFTYQVEEYGALAFFIIRNERCTQLPGGSFLLGLTGSYAYETVTFSVPVGHNILQWYLLVENVYIQQLYGLKDPELHIKEIRLTGTPPVTVCTPCAAGSFGPREKADRCELCPRNTYSAEGAESCKSCPADQYSGNGSSSCSPRPPCKKDDYTSYWTSCDQQQMTQRKWKWIEPKICDENSGVSLPQPESPVDCHKCPTGTFPLDGNTCELCSVGMKKHLSNLETCVTCPTNEVPMYGLRFDNWYRMPSILKLDCYNFFGTKCNTWERDLTLLRGGVGMHSDELATLELSIKDGFITASIIDSTDEYSFYFQPPISNTFVRIEFQLDCVGRCQFSMKQVFVAGNEKMIAIWGGSSNRRNFTYHIKDASEVTFKWIFEKPSSPIHIQDHVNIYQIEVTNVKNDNIIGCQTCVQGIVNGKCKTCPSGLYYSVQYDEINKTNIINCTKCPNNSIVVGDASSLHTVTEACHLCEPGTIAVNHSICVTDTQPITASGFQYNLTDVIDRVHHVSSPKMFTPSGTGYYHEFLISMAYGKTVQCIENSSIYDQHTVNASICRHTRFEASDQRRTKTYSKPTRLADRLIRMVPSNVTLDFWQEVNKNLTKAGWMEDKFGNDLHYIFASDDHSSNCPHGRTTVITLRCVFTQNFETFMYQVKDFSEYITGKIELPPLCPDGTCDGCTYQFLWSSMYACRMCQENDYEKILSECSYGRRQVHLRAPWECRVPQNRNLTLIESCPLLSKTQTAAVLLTVIILIILGIIIFMCHRRNKKLEYKYMKLVQSTSGKNQVTSCAIEGDGDMDKGGSVYYTTMNSNNNSNNNNNNNNNDNYNKTRIKSPPSYADSTGIVLEPNEFLKNDHFTQMGFKGLPKVNLPPIIYKSKSDTDRDILTENDHVL</sequence>
<evidence type="ECO:0000256" key="3">
    <source>
        <dbReference type="SAM" id="MobiDB-lite"/>
    </source>
</evidence>
<keyword evidence="1 5" id="KW-0732">Signal</keyword>
<dbReference type="InterPro" id="IPR056607">
    <property type="entry name" value="Elapor1/2_MRH"/>
</dbReference>
<reference evidence="7" key="3">
    <citation type="submission" date="2021-06" db="EMBL/GenBank/DDBJ databases">
        <title>Chromosome-level genome assembly for S. haematobium.</title>
        <authorList>
            <person name="Stroehlein A.J."/>
        </authorList>
    </citation>
    <scope>NUCLEOTIDE SEQUENCE</scope>
</reference>
<dbReference type="InterPro" id="IPR039181">
    <property type="entry name" value="Elapor1/2"/>
</dbReference>
<reference evidence="7" key="4">
    <citation type="journal article" date="2022" name="PLoS Pathog.">
        <title>Chromosome-level genome of Schistosoma haematobium underpins genome-wide explorations of molecular variation.</title>
        <authorList>
            <person name="Stroehlein A.J."/>
            <person name="Korhonen P.K."/>
            <person name="Lee V.V."/>
            <person name="Ralph S.A."/>
            <person name="Mentink-Kane M."/>
            <person name="You H."/>
            <person name="McManus D.P."/>
            <person name="Tchuente L.T."/>
            <person name="Stothard J.R."/>
            <person name="Kaur P."/>
            <person name="Dudchenko O."/>
            <person name="Aiden E.L."/>
            <person name="Yang B."/>
            <person name="Yang H."/>
            <person name="Emery A.M."/>
            <person name="Webster B.L."/>
            <person name="Brindley P.J."/>
            <person name="Rollinson D."/>
            <person name="Chang B.C.H."/>
            <person name="Gasser R.B."/>
            <person name="Young N.D."/>
        </authorList>
    </citation>
    <scope>NUCLEOTIDE SEQUENCE</scope>
</reference>
<keyword evidence="4" id="KW-1133">Transmembrane helix</keyword>
<feature type="domain" description="MRH" evidence="6">
    <location>
        <begin position="637"/>
        <end position="848"/>
    </location>
</feature>
<dbReference type="SMART" id="SM01411">
    <property type="entry name" value="Ephrin_rec_like"/>
    <property type="match status" value="3"/>
</dbReference>
<dbReference type="EMBL" id="AMPZ03000005">
    <property type="protein sequence ID" value="KAH9583295.1"/>
    <property type="molecule type" value="Genomic_DNA"/>
</dbReference>
<dbReference type="Pfam" id="PF23032">
    <property type="entry name" value="GBD_ELAPOR1-like_3rd"/>
    <property type="match status" value="1"/>
</dbReference>
<dbReference type="GO" id="GO:0016020">
    <property type="term" value="C:membrane"/>
    <property type="evidence" value="ECO:0007669"/>
    <property type="project" value="TreeGrafter"/>
</dbReference>
<dbReference type="PANTHER" id="PTHR22727:SF15">
    <property type="entry name" value="MRH DOMAIN-CONTAINING PROTEIN"/>
    <property type="match status" value="1"/>
</dbReference>
<dbReference type="SUPFAM" id="SSF57184">
    <property type="entry name" value="Growth factor receptor domain"/>
    <property type="match status" value="2"/>
</dbReference>
<dbReference type="Pfam" id="PF23087">
    <property type="entry name" value="MRH_ELAPOR1_9th"/>
    <property type="match status" value="1"/>
</dbReference>
<dbReference type="Gene3D" id="2.10.50.10">
    <property type="entry name" value="Tumor Necrosis Factor Receptor, subunit A, domain 2"/>
    <property type="match status" value="1"/>
</dbReference>
<feature type="signal peptide" evidence="5">
    <location>
        <begin position="1"/>
        <end position="18"/>
    </location>
</feature>
<dbReference type="InterPro" id="IPR056609">
    <property type="entry name" value="Elapor1-like_3rd"/>
</dbReference>
<dbReference type="GeneID" id="24589889"/>
<organism evidence="7 8">
    <name type="scientific">Schistosoma haematobium</name>
    <name type="common">Blood fluke</name>
    <dbReference type="NCBI Taxonomy" id="6185"/>
    <lineage>
        <taxon>Eukaryota</taxon>
        <taxon>Metazoa</taxon>
        <taxon>Spiralia</taxon>
        <taxon>Lophotrochozoa</taxon>
        <taxon>Platyhelminthes</taxon>
        <taxon>Trematoda</taxon>
        <taxon>Digenea</taxon>
        <taxon>Strigeidida</taxon>
        <taxon>Schistosomatoidea</taxon>
        <taxon>Schistosomatidae</taxon>
        <taxon>Schistosoma</taxon>
    </lineage>
</organism>
<evidence type="ECO:0000313" key="7">
    <source>
        <dbReference type="EMBL" id="KAH9583295.1"/>
    </source>
</evidence>
<evidence type="ECO:0000256" key="5">
    <source>
        <dbReference type="SAM" id="SignalP"/>
    </source>
</evidence>
<keyword evidence="4" id="KW-0472">Membrane</keyword>
<feature type="chain" id="PRO_5036896240" evidence="5">
    <location>
        <begin position="19"/>
        <end position="1048"/>
    </location>
</feature>
<proteinExistence type="predicted"/>
<dbReference type="CTD" id="57535"/>
<comment type="caution">
    <text evidence="7">The sequence shown here is derived from an EMBL/GenBank/DDBJ whole genome shotgun (WGS) entry which is preliminary data.</text>
</comment>
<feature type="compositionally biased region" description="Low complexity" evidence="3">
    <location>
        <begin position="965"/>
        <end position="982"/>
    </location>
</feature>
<dbReference type="InterPro" id="IPR009030">
    <property type="entry name" value="Growth_fac_rcpt_cys_sf"/>
</dbReference>
<dbReference type="Proteomes" id="UP000471633">
    <property type="component" value="Unassembled WGS sequence"/>
</dbReference>
<feature type="region of interest" description="Disordered" evidence="3">
    <location>
        <begin position="965"/>
        <end position="988"/>
    </location>
</feature>
<evidence type="ECO:0000259" key="6">
    <source>
        <dbReference type="PROSITE" id="PS51914"/>
    </source>
</evidence>
<protein>
    <submittedName>
        <fullName evidence="7">Endosome/lysosome-associated apoptosis and autophagy regulator 1, variant 2</fullName>
    </submittedName>
</protein>
<accession>A0A922IMW3</accession>
<reference evidence="7" key="1">
    <citation type="journal article" date="2012" name="Nat. Genet.">
        <title>Whole-genome sequence of Schistosoma haematobium.</title>
        <authorList>
            <person name="Young N.D."/>
            <person name="Jex A.R."/>
            <person name="Li B."/>
            <person name="Liu S."/>
            <person name="Yang L."/>
            <person name="Xiong Z."/>
            <person name="Li Y."/>
            <person name="Cantacessi C."/>
            <person name="Hall R.S."/>
            <person name="Xu X."/>
            <person name="Chen F."/>
            <person name="Wu X."/>
            <person name="Zerlotini A."/>
            <person name="Oliveira G."/>
            <person name="Hofmann A."/>
            <person name="Zhang G."/>
            <person name="Fang X."/>
            <person name="Kang Y."/>
            <person name="Campbell B.E."/>
            <person name="Loukas A."/>
            <person name="Ranganathan S."/>
            <person name="Rollinson D."/>
            <person name="Rinaldi G."/>
            <person name="Brindley P.J."/>
            <person name="Yang H."/>
            <person name="Wang J."/>
            <person name="Wang J."/>
            <person name="Gasser R.B."/>
        </authorList>
    </citation>
    <scope>NUCLEOTIDE SEQUENCE</scope>
</reference>
<reference evidence="7" key="2">
    <citation type="journal article" date="2019" name="Gigascience">
        <title>High-quality Schistosoma haematobium genome achieved by single-molecule and long-range sequencing.</title>
        <authorList>
            <person name="Stroehlein A.J."/>
            <person name="Korhonen P.K."/>
            <person name="Chong T.M."/>
            <person name="Lim Y.L."/>
            <person name="Chan K.G."/>
            <person name="Webster B."/>
            <person name="Rollinson D."/>
            <person name="Brindley P.J."/>
            <person name="Gasser R.B."/>
            <person name="Young N.D."/>
        </authorList>
    </citation>
    <scope>NUCLEOTIDE SEQUENCE</scope>
</reference>
<keyword evidence="4" id="KW-0812">Transmembrane</keyword>
<evidence type="ECO:0000313" key="8">
    <source>
        <dbReference type="Proteomes" id="UP000471633"/>
    </source>
</evidence>